<keyword evidence="2" id="KW-1185">Reference proteome</keyword>
<evidence type="ECO:0000313" key="2">
    <source>
        <dbReference type="Proteomes" id="UP001597233"/>
    </source>
</evidence>
<dbReference type="RefSeq" id="WP_347326799.1">
    <property type="nucleotide sequence ID" value="NZ_JBCGUH010000015.1"/>
</dbReference>
<organism evidence="1 2">
    <name type="scientific">Paenibacillus wenxiniae</name>
    <dbReference type="NCBI Taxonomy" id="1636843"/>
    <lineage>
        <taxon>Bacteria</taxon>
        <taxon>Bacillati</taxon>
        <taxon>Bacillota</taxon>
        <taxon>Bacilli</taxon>
        <taxon>Bacillales</taxon>
        <taxon>Paenibacillaceae</taxon>
        <taxon>Paenibacillus</taxon>
    </lineage>
</organism>
<evidence type="ECO:0000313" key="1">
    <source>
        <dbReference type="EMBL" id="MFD1886824.1"/>
    </source>
</evidence>
<gene>
    <name evidence="1" type="ORF">ACFSC9_15005</name>
</gene>
<reference evidence="2" key="1">
    <citation type="journal article" date="2019" name="Int. J. Syst. Evol. Microbiol.">
        <title>The Global Catalogue of Microorganisms (GCM) 10K type strain sequencing project: providing services to taxonomists for standard genome sequencing and annotation.</title>
        <authorList>
            <consortium name="The Broad Institute Genomics Platform"/>
            <consortium name="The Broad Institute Genome Sequencing Center for Infectious Disease"/>
            <person name="Wu L."/>
            <person name="Ma J."/>
        </authorList>
    </citation>
    <scope>NUCLEOTIDE SEQUENCE [LARGE SCALE GENOMIC DNA]</scope>
    <source>
        <strain evidence="2">CCUG 54950</strain>
    </source>
</reference>
<dbReference type="Proteomes" id="UP001597233">
    <property type="component" value="Unassembled WGS sequence"/>
</dbReference>
<dbReference type="EMBL" id="JBHUEH010000021">
    <property type="protein sequence ID" value="MFD1886824.1"/>
    <property type="molecule type" value="Genomic_DNA"/>
</dbReference>
<accession>A0ABW4RKJ5</accession>
<protein>
    <submittedName>
        <fullName evidence="1">Uncharacterized protein</fullName>
    </submittedName>
</protein>
<comment type="caution">
    <text evidence="1">The sequence shown here is derived from an EMBL/GenBank/DDBJ whole genome shotgun (WGS) entry which is preliminary data.</text>
</comment>
<name>A0ABW4RKJ5_9BACL</name>
<sequence>MPRYRRANVEINEQSYLPAIRMAMKLLAKQEVHIGMQGDAELAMIAGVHEYGSAKMGIPARSFIGSGLKKSKAKITKLVRADITDIMHGRGKSIPAFLDEIGELGKQITVANFDRIKKPGLSPIYAKYKKQEGGGKKLLQREADLRESLTYVKVWK</sequence>
<proteinExistence type="predicted"/>